<comment type="subcellular location">
    <subcellularLocation>
        <location evidence="1 8">Cell membrane</location>
        <topology evidence="1 8">Multi-pass membrane protein</topology>
    </subcellularLocation>
</comment>
<evidence type="ECO:0000256" key="1">
    <source>
        <dbReference type="ARBA" id="ARBA00004651"/>
    </source>
</evidence>
<sequence>MLQTVLQIVLVIMSISLFVCFIRAIIGPTMSDRVVALDTFGINLIGFVGILMIIQETTAYAEIILVISILAFVGSIALAKFLERGVVFDRDNN</sequence>
<dbReference type="PIRSF" id="PIRSF028784">
    <property type="entry name" value="MrpF"/>
    <property type="match status" value="1"/>
</dbReference>
<comment type="caution">
    <text evidence="10">The sequence shown here is derived from an EMBL/GenBank/DDBJ whole genome shotgun (WGS) entry which is preliminary data.</text>
</comment>
<proteinExistence type="inferred from homology"/>
<dbReference type="InterPro" id="IPR007208">
    <property type="entry name" value="MrpF/PhaF-like"/>
</dbReference>
<evidence type="ECO:0000256" key="6">
    <source>
        <dbReference type="ARBA" id="ARBA00022989"/>
    </source>
</evidence>
<dbReference type="Pfam" id="PF04066">
    <property type="entry name" value="MrpF_PhaF"/>
    <property type="match status" value="1"/>
</dbReference>
<dbReference type="EMBL" id="JAOTPO010000006">
    <property type="protein sequence ID" value="MDE5413832.1"/>
    <property type="molecule type" value="Genomic_DNA"/>
</dbReference>
<keyword evidence="6 9" id="KW-1133">Transmembrane helix</keyword>
<keyword evidence="8" id="KW-0406">Ion transport</keyword>
<dbReference type="PANTHER" id="PTHR34702">
    <property type="entry name" value="NA(+)/H(+) ANTIPORTER SUBUNIT F1"/>
    <property type="match status" value="1"/>
</dbReference>
<keyword evidence="3 8" id="KW-0813">Transport</keyword>
<evidence type="ECO:0000256" key="8">
    <source>
        <dbReference type="PIRNR" id="PIRNR028784"/>
    </source>
</evidence>
<name>A0ABT5VGH0_9BACI</name>
<feature type="transmembrane region" description="Helical" evidence="9">
    <location>
        <begin position="35"/>
        <end position="54"/>
    </location>
</feature>
<feature type="transmembrane region" description="Helical" evidence="9">
    <location>
        <begin position="6"/>
        <end position="26"/>
    </location>
</feature>
<dbReference type="PANTHER" id="PTHR34702:SF1">
    <property type="entry name" value="NA(+)_H(+) ANTIPORTER SUBUNIT F"/>
    <property type="match status" value="1"/>
</dbReference>
<protein>
    <submittedName>
        <fullName evidence="10">Na(+)/H(+) antiporter subunit F1</fullName>
    </submittedName>
</protein>
<evidence type="ECO:0000256" key="7">
    <source>
        <dbReference type="ARBA" id="ARBA00023136"/>
    </source>
</evidence>
<accession>A0ABT5VGH0</accession>
<evidence type="ECO:0000256" key="3">
    <source>
        <dbReference type="ARBA" id="ARBA00022448"/>
    </source>
</evidence>
<dbReference type="RefSeq" id="WP_275118586.1">
    <property type="nucleotide sequence ID" value="NZ_JAOTPO010000006.1"/>
</dbReference>
<gene>
    <name evidence="10" type="ORF">N7Z68_10585</name>
</gene>
<evidence type="ECO:0000256" key="2">
    <source>
        <dbReference type="ARBA" id="ARBA00009212"/>
    </source>
</evidence>
<evidence type="ECO:0000313" key="11">
    <source>
        <dbReference type="Proteomes" id="UP001148125"/>
    </source>
</evidence>
<organism evidence="10 11">
    <name type="scientific">Alkalihalobacterium chitinilyticum</name>
    <dbReference type="NCBI Taxonomy" id="2980103"/>
    <lineage>
        <taxon>Bacteria</taxon>
        <taxon>Bacillati</taxon>
        <taxon>Bacillota</taxon>
        <taxon>Bacilli</taxon>
        <taxon>Bacillales</taxon>
        <taxon>Bacillaceae</taxon>
        <taxon>Alkalihalobacterium</taxon>
    </lineage>
</organism>
<dbReference type="Proteomes" id="UP001148125">
    <property type="component" value="Unassembled WGS sequence"/>
</dbReference>
<keyword evidence="8" id="KW-0050">Antiport</keyword>
<evidence type="ECO:0000313" key="10">
    <source>
        <dbReference type="EMBL" id="MDE5413832.1"/>
    </source>
</evidence>
<keyword evidence="4 8" id="KW-1003">Cell membrane</keyword>
<keyword evidence="5 9" id="KW-0812">Transmembrane</keyword>
<evidence type="ECO:0000256" key="5">
    <source>
        <dbReference type="ARBA" id="ARBA00022692"/>
    </source>
</evidence>
<comment type="similarity">
    <text evidence="2 8">Belongs to the CPA3 antiporters (TC 2.A.63) subunit F family.</text>
</comment>
<evidence type="ECO:0000256" key="4">
    <source>
        <dbReference type="ARBA" id="ARBA00022475"/>
    </source>
</evidence>
<reference evidence="10" key="1">
    <citation type="submission" date="2024-05" db="EMBL/GenBank/DDBJ databases">
        <title>Alkalihalobacillus sp. strain MEB203 novel alkaliphilic bacterium from Lonar Lake, India.</title>
        <authorList>
            <person name="Joshi A."/>
            <person name="Thite S."/>
            <person name="Mengade P."/>
        </authorList>
    </citation>
    <scope>NUCLEOTIDE SEQUENCE</scope>
    <source>
        <strain evidence="10">MEB 203</strain>
    </source>
</reference>
<dbReference type="NCBIfam" id="NF009248">
    <property type="entry name" value="PRK12600.1"/>
    <property type="match status" value="1"/>
</dbReference>
<keyword evidence="7 8" id="KW-0472">Membrane</keyword>
<keyword evidence="11" id="KW-1185">Reference proteome</keyword>
<feature type="transmembrane region" description="Helical" evidence="9">
    <location>
        <begin position="60"/>
        <end position="82"/>
    </location>
</feature>
<evidence type="ECO:0000256" key="9">
    <source>
        <dbReference type="SAM" id="Phobius"/>
    </source>
</evidence>